<dbReference type="GO" id="GO:0005304">
    <property type="term" value="F:L-valine transmembrane transporter activity"/>
    <property type="evidence" value="ECO:0007669"/>
    <property type="project" value="TreeGrafter"/>
</dbReference>
<dbReference type="PANTHER" id="PTHR45772">
    <property type="entry name" value="CONSERVED COMPONENT OF ABC TRANSPORTER FOR NATURAL AMINO ACIDS-RELATED"/>
    <property type="match status" value="1"/>
</dbReference>
<dbReference type="Gene3D" id="3.40.50.300">
    <property type="entry name" value="P-loop containing nucleotide triphosphate hydrolases"/>
    <property type="match status" value="1"/>
</dbReference>
<dbReference type="PANTHER" id="PTHR45772:SF7">
    <property type="entry name" value="AMINO ACID ABC TRANSPORTER ATP-BINDING PROTEIN"/>
    <property type="match status" value="1"/>
</dbReference>
<dbReference type="InterPro" id="IPR032823">
    <property type="entry name" value="BCA_ABC_TP_C"/>
</dbReference>
<accession>A0A4R7C538</accession>
<dbReference type="GO" id="GO:0015188">
    <property type="term" value="F:L-isoleucine transmembrane transporter activity"/>
    <property type="evidence" value="ECO:0007669"/>
    <property type="project" value="TreeGrafter"/>
</dbReference>
<dbReference type="InterPro" id="IPR027417">
    <property type="entry name" value="P-loop_NTPase"/>
</dbReference>
<keyword evidence="2" id="KW-0547">Nucleotide-binding</keyword>
<dbReference type="GO" id="GO:0015808">
    <property type="term" value="P:L-alanine transport"/>
    <property type="evidence" value="ECO:0007669"/>
    <property type="project" value="TreeGrafter"/>
</dbReference>
<keyword evidence="3 5" id="KW-0067">ATP-binding</keyword>
<comment type="caution">
    <text evidence="5">The sequence shown here is derived from an EMBL/GenBank/DDBJ whole genome shotgun (WGS) entry which is preliminary data.</text>
</comment>
<evidence type="ECO:0000256" key="3">
    <source>
        <dbReference type="ARBA" id="ARBA00022840"/>
    </source>
</evidence>
<evidence type="ECO:0000256" key="2">
    <source>
        <dbReference type="ARBA" id="ARBA00022741"/>
    </source>
</evidence>
<dbReference type="GO" id="GO:0015192">
    <property type="term" value="F:L-phenylalanine transmembrane transporter activity"/>
    <property type="evidence" value="ECO:0007669"/>
    <property type="project" value="TreeGrafter"/>
</dbReference>
<dbReference type="SMART" id="SM00382">
    <property type="entry name" value="AAA"/>
    <property type="match status" value="1"/>
</dbReference>
<dbReference type="InterPro" id="IPR051120">
    <property type="entry name" value="ABC_AA/LPS_Transport"/>
</dbReference>
<keyword evidence="6" id="KW-1185">Reference proteome</keyword>
<feature type="domain" description="ABC transporter" evidence="4">
    <location>
        <begin position="4"/>
        <end position="236"/>
    </location>
</feature>
<dbReference type="InterPro" id="IPR003593">
    <property type="entry name" value="AAA+_ATPase"/>
</dbReference>
<dbReference type="GO" id="GO:0005886">
    <property type="term" value="C:plasma membrane"/>
    <property type="evidence" value="ECO:0007669"/>
    <property type="project" value="TreeGrafter"/>
</dbReference>
<dbReference type="CDD" id="cd03219">
    <property type="entry name" value="ABC_Mj1267_LivG_branched"/>
    <property type="match status" value="1"/>
</dbReference>
<proteinExistence type="predicted"/>
<reference evidence="5 6" key="1">
    <citation type="submission" date="2019-03" db="EMBL/GenBank/DDBJ databases">
        <title>Genomic Encyclopedia of Type Strains, Phase IV (KMG-IV): sequencing the most valuable type-strain genomes for metagenomic binning, comparative biology and taxonomic classification.</title>
        <authorList>
            <person name="Goeker M."/>
        </authorList>
    </citation>
    <scope>NUCLEOTIDE SEQUENCE [LARGE SCALE GENOMIC DNA]</scope>
    <source>
        <strain evidence="5 6">DSM 25903</strain>
    </source>
</reference>
<evidence type="ECO:0000313" key="6">
    <source>
        <dbReference type="Proteomes" id="UP000295122"/>
    </source>
</evidence>
<dbReference type="GO" id="GO:0016887">
    <property type="term" value="F:ATP hydrolysis activity"/>
    <property type="evidence" value="ECO:0007669"/>
    <property type="project" value="InterPro"/>
</dbReference>
<dbReference type="GO" id="GO:1903806">
    <property type="term" value="P:L-isoleucine import across plasma membrane"/>
    <property type="evidence" value="ECO:0007669"/>
    <property type="project" value="TreeGrafter"/>
</dbReference>
<name>A0A4R7C538_9HYPH</name>
<gene>
    <name evidence="5" type="ORF">EV668_0227</name>
</gene>
<dbReference type="InterPro" id="IPR003439">
    <property type="entry name" value="ABC_transporter-like_ATP-bd"/>
</dbReference>
<dbReference type="RefSeq" id="WP_133768023.1">
    <property type="nucleotide sequence ID" value="NZ_SNZR01000011.1"/>
</dbReference>
<dbReference type="Pfam" id="PF12399">
    <property type="entry name" value="BCA_ABC_TP_C"/>
    <property type="match status" value="1"/>
</dbReference>
<dbReference type="PROSITE" id="PS50893">
    <property type="entry name" value="ABC_TRANSPORTER_2"/>
    <property type="match status" value="1"/>
</dbReference>
<keyword evidence="1" id="KW-0813">Transport</keyword>
<evidence type="ECO:0000313" key="5">
    <source>
        <dbReference type="EMBL" id="TDR92982.1"/>
    </source>
</evidence>
<evidence type="ECO:0000259" key="4">
    <source>
        <dbReference type="PROSITE" id="PS50893"/>
    </source>
</evidence>
<dbReference type="Proteomes" id="UP000295122">
    <property type="component" value="Unassembled WGS sequence"/>
</dbReference>
<dbReference type="AlphaFoldDB" id="A0A4R7C538"/>
<dbReference type="SUPFAM" id="SSF52540">
    <property type="entry name" value="P-loop containing nucleoside triphosphate hydrolases"/>
    <property type="match status" value="1"/>
</dbReference>
<dbReference type="GO" id="GO:1903805">
    <property type="term" value="P:L-valine import across plasma membrane"/>
    <property type="evidence" value="ECO:0007669"/>
    <property type="project" value="TreeGrafter"/>
</dbReference>
<evidence type="ECO:0000256" key="1">
    <source>
        <dbReference type="ARBA" id="ARBA00022448"/>
    </source>
</evidence>
<dbReference type="Pfam" id="PF00005">
    <property type="entry name" value="ABC_tran"/>
    <property type="match status" value="1"/>
</dbReference>
<dbReference type="GO" id="GO:0005524">
    <property type="term" value="F:ATP binding"/>
    <property type="evidence" value="ECO:0007669"/>
    <property type="project" value="UniProtKB-KW"/>
</dbReference>
<dbReference type="EMBL" id="SNZR01000011">
    <property type="protein sequence ID" value="TDR92982.1"/>
    <property type="molecule type" value="Genomic_DNA"/>
</dbReference>
<organism evidence="5 6">
    <name type="scientific">Enterovirga rhinocerotis</name>
    <dbReference type="NCBI Taxonomy" id="1339210"/>
    <lineage>
        <taxon>Bacteria</taxon>
        <taxon>Pseudomonadati</taxon>
        <taxon>Pseudomonadota</taxon>
        <taxon>Alphaproteobacteria</taxon>
        <taxon>Hyphomicrobiales</taxon>
        <taxon>Methylobacteriaceae</taxon>
        <taxon>Enterovirga</taxon>
    </lineage>
</organism>
<sequence length="244" mass="26103">MATLTTDGLTKSFGGLRAVQDVSFVARPGRILSIIGPNGAGKTTVFNLLTGFIAPDTGSVRLGDMNLAKLSPEDRCRAGLARTFQVVQPFRGLSVLDNVVMGAMLRTSSIAEAREAAASVLDELGMSRLKDMRAGSLPIGDRKRLEMAKVLATRPSVLLLDEVMGGLIPIEVQRMISFIHGLRDRGLAVVVIEHHMSAVMRLSDEVLVLQNGQPIAHGSPQEIGRDPKVLSAYLGPNFQVDGGH</sequence>
<dbReference type="GO" id="GO:0042941">
    <property type="term" value="P:D-alanine transmembrane transport"/>
    <property type="evidence" value="ECO:0007669"/>
    <property type="project" value="TreeGrafter"/>
</dbReference>
<protein>
    <submittedName>
        <fullName evidence="5">Amino acid/amide ABC transporter ATP-binding protein 1 (HAAT family)</fullName>
    </submittedName>
</protein>
<dbReference type="OrthoDB" id="9779872at2"/>